<accession>A0A2J7PYI7</accession>
<gene>
    <name evidence="4" type="ORF">B7P43_G15329</name>
</gene>
<feature type="compositionally biased region" description="Low complexity" evidence="3">
    <location>
        <begin position="314"/>
        <end position="330"/>
    </location>
</feature>
<keyword evidence="5" id="KW-1185">Reference proteome</keyword>
<dbReference type="STRING" id="105785.A0A2J7PYI7"/>
<evidence type="ECO:0000256" key="2">
    <source>
        <dbReference type="ARBA" id="ARBA00023054"/>
    </source>
</evidence>
<comment type="caution">
    <text evidence="4">The sequence shown here is derived from an EMBL/GenBank/DDBJ whole genome shotgun (WGS) entry which is preliminary data.</text>
</comment>
<dbReference type="EMBL" id="NEVH01020348">
    <property type="protein sequence ID" value="PNF21409.1"/>
    <property type="molecule type" value="Genomic_DNA"/>
</dbReference>
<dbReference type="AlphaFoldDB" id="A0A2J7PYI7"/>
<evidence type="ECO:0000256" key="3">
    <source>
        <dbReference type="SAM" id="MobiDB-lite"/>
    </source>
</evidence>
<protein>
    <submittedName>
        <fullName evidence="4">Uncharacterized protein</fullName>
    </submittedName>
</protein>
<comment type="similarity">
    <text evidence="1">Belongs to the SLAIN motif-containing family.</text>
</comment>
<evidence type="ECO:0000256" key="1">
    <source>
        <dbReference type="ARBA" id="ARBA00006652"/>
    </source>
</evidence>
<keyword evidence="2" id="KW-0175">Coiled coil</keyword>
<reference evidence="4 5" key="1">
    <citation type="submission" date="2017-12" db="EMBL/GenBank/DDBJ databases">
        <title>Hemimetabolous genomes reveal molecular basis of termite eusociality.</title>
        <authorList>
            <person name="Harrison M.C."/>
            <person name="Jongepier E."/>
            <person name="Robertson H.M."/>
            <person name="Arning N."/>
            <person name="Bitard-Feildel T."/>
            <person name="Chao H."/>
            <person name="Childers C.P."/>
            <person name="Dinh H."/>
            <person name="Doddapaneni H."/>
            <person name="Dugan S."/>
            <person name="Gowin J."/>
            <person name="Greiner C."/>
            <person name="Han Y."/>
            <person name="Hu H."/>
            <person name="Hughes D.S.T."/>
            <person name="Huylmans A.-K."/>
            <person name="Kemena C."/>
            <person name="Kremer L.P.M."/>
            <person name="Lee S.L."/>
            <person name="Lopez-Ezquerra A."/>
            <person name="Mallet L."/>
            <person name="Monroy-Kuhn J.M."/>
            <person name="Moser A."/>
            <person name="Murali S.C."/>
            <person name="Muzny D.M."/>
            <person name="Otani S."/>
            <person name="Piulachs M.-D."/>
            <person name="Poelchau M."/>
            <person name="Qu J."/>
            <person name="Schaub F."/>
            <person name="Wada-Katsumata A."/>
            <person name="Worley K.C."/>
            <person name="Xie Q."/>
            <person name="Ylla G."/>
            <person name="Poulsen M."/>
            <person name="Gibbs R.A."/>
            <person name="Schal C."/>
            <person name="Richards S."/>
            <person name="Belles X."/>
            <person name="Korb J."/>
            <person name="Bornberg-Bauer E."/>
        </authorList>
    </citation>
    <scope>NUCLEOTIDE SEQUENCE [LARGE SCALE GENOMIC DNA]</scope>
    <source>
        <tissue evidence="4">Whole body</tissue>
    </source>
</reference>
<dbReference type="OrthoDB" id="6347145at2759"/>
<dbReference type="PANTHER" id="PTHR22406:SF7">
    <property type="entry name" value="NASCENT POLYPEPTIDE-ASSOCIATED COMPLEX SUBUNIT ALPHA, MUSCLE-SPECIFIC FORM"/>
    <property type="match status" value="1"/>
</dbReference>
<feature type="region of interest" description="Disordered" evidence="3">
    <location>
        <begin position="311"/>
        <end position="350"/>
    </location>
</feature>
<dbReference type="GO" id="GO:0035371">
    <property type="term" value="C:microtubule plus-end"/>
    <property type="evidence" value="ECO:0007669"/>
    <property type="project" value="TreeGrafter"/>
</dbReference>
<feature type="compositionally biased region" description="Low complexity" evidence="3">
    <location>
        <begin position="337"/>
        <end position="348"/>
    </location>
</feature>
<dbReference type="GO" id="GO:0031116">
    <property type="term" value="P:positive regulation of microtubule polymerization"/>
    <property type="evidence" value="ECO:0007669"/>
    <property type="project" value="TreeGrafter"/>
</dbReference>
<dbReference type="Proteomes" id="UP000235965">
    <property type="component" value="Unassembled WGS sequence"/>
</dbReference>
<sequence length="366" mass="41189">MENKVDVLDPRDEVRKLQDKVKKLEFQNEQLRSQHTRNGLIGKKIVLSVSDENCIVDTDQQDQTVDEHDVINIGDEDLLDEERWLYVPPNSVSRNIANNLQIWLWQDMDNNDSEFQLLRGKLIQELEEIEQGLRRNSIDTRTFTRSKKRLGRPSLETMVETPVHGNRKRLVSPWRAADIQNGDDDDDDDISLSFSRTFGSLASESLLLGANFCRNESLGFNTVSQKIASEPQLNVTYDARNSTFQKTVSRIDEMHTTYQKLSEPDLNAAVLKVSDPCTLNCQKSVEMNATFQLAPRSRSITPSGLNCTFSIQEGSSGSSNRSARAVSCDSGGDDDQFSSASDSSFSSSNRLMNVGDVQNIARLQEE</sequence>
<organism evidence="4 5">
    <name type="scientific">Cryptotermes secundus</name>
    <dbReference type="NCBI Taxonomy" id="105785"/>
    <lineage>
        <taxon>Eukaryota</taxon>
        <taxon>Metazoa</taxon>
        <taxon>Ecdysozoa</taxon>
        <taxon>Arthropoda</taxon>
        <taxon>Hexapoda</taxon>
        <taxon>Insecta</taxon>
        <taxon>Pterygota</taxon>
        <taxon>Neoptera</taxon>
        <taxon>Polyneoptera</taxon>
        <taxon>Dictyoptera</taxon>
        <taxon>Blattodea</taxon>
        <taxon>Blattoidea</taxon>
        <taxon>Termitoidae</taxon>
        <taxon>Kalotermitidae</taxon>
        <taxon>Cryptotermitinae</taxon>
        <taxon>Cryptotermes</taxon>
    </lineage>
</organism>
<evidence type="ECO:0000313" key="5">
    <source>
        <dbReference type="Proteomes" id="UP000235965"/>
    </source>
</evidence>
<dbReference type="InterPro" id="IPR026179">
    <property type="entry name" value="Slain"/>
</dbReference>
<name>A0A2J7PYI7_9NEOP</name>
<evidence type="ECO:0000313" key="4">
    <source>
        <dbReference type="EMBL" id="PNF21409.1"/>
    </source>
</evidence>
<dbReference type="InParanoid" id="A0A2J7PYI7"/>
<dbReference type="GO" id="GO:0031122">
    <property type="term" value="P:cytoplasmic microtubule organization"/>
    <property type="evidence" value="ECO:0007669"/>
    <property type="project" value="TreeGrafter"/>
</dbReference>
<dbReference type="PANTHER" id="PTHR22406">
    <property type="entry name" value="NASCENT POLYPEPTIDE-ASSOCIATED COMPLEX SUBUNIT ALPHA, MUSCLE-SPECIFIC FORM"/>
    <property type="match status" value="1"/>
</dbReference>
<dbReference type="GO" id="GO:0007020">
    <property type="term" value="P:microtubule nucleation"/>
    <property type="evidence" value="ECO:0007669"/>
    <property type="project" value="TreeGrafter"/>
</dbReference>
<proteinExistence type="inferred from homology"/>
<feature type="non-terminal residue" evidence="4">
    <location>
        <position position="366"/>
    </location>
</feature>